<dbReference type="InterPro" id="IPR001254">
    <property type="entry name" value="Trypsin_dom"/>
</dbReference>
<keyword evidence="22" id="KW-1185">Reference proteome</keyword>
<feature type="disulfide bond" evidence="16">
    <location>
        <begin position="324"/>
        <end position="342"/>
    </location>
</feature>
<feature type="chain" id="PRO_5043318110" evidence="18">
    <location>
        <begin position="27"/>
        <end position="851"/>
    </location>
</feature>
<evidence type="ECO:0000256" key="5">
    <source>
        <dbReference type="ARBA" id="ARBA00022670"/>
    </source>
</evidence>
<feature type="disulfide bond" evidence="16">
    <location>
        <begin position="180"/>
        <end position="192"/>
    </location>
</feature>
<keyword evidence="13" id="KW-0865">Zymogen</keyword>
<feature type="domain" description="Peptidase S1" evidence="19">
    <location>
        <begin position="595"/>
        <end position="848"/>
    </location>
</feature>
<dbReference type="PRINTS" id="PR00261">
    <property type="entry name" value="LDLRECEPTOR"/>
</dbReference>
<evidence type="ECO:0000256" key="7">
    <source>
        <dbReference type="ARBA" id="ARBA00022729"/>
    </source>
</evidence>
<feature type="disulfide bond" evidence="16">
    <location>
        <begin position="317"/>
        <end position="329"/>
    </location>
</feature>
<dbReference type="GO" id="GO:0012505">
    <property type="term" value="C:endomembrane system"/>
    <property type="evidence" value="ECO:0007669"/>
    <property type="project" value="UniProtKB-SubCell"/>
</dbReference>
<dbReference type="FunFam" id="2.40.10.10:FF:000146">
    <property type="entry name" value="Serine protease 53"/>
    <property type="match status" value="1"/>
</dbReference>
<dbReference type="PROSITE" id="PS50923">
    <property type="entry name" value="SUSHI"/>
    <property type="match status" value="1"/>
</dbReference>
<comment type="caution">
    <text evidence="17">Lacks conserved residue(s) required for the propagation of feature annotation.</text>
</comment>
<dbReference type="CDD" id="cd00190">
    <property type="entry name" value="Tryp_SPc"/>
    <property type="match status" value="1"/>
</dbReference>
<keyword evidence="8" id="KW-0677">Repeat</keyword>
<evidence type="ECO:0000256" key="8">
    <source>
        <dbReference type="ARBA" id="ARBA00022737"/>
    </source>
</evidence>
<organism evidence="21 22">
    <name type="scientific">Popillia japonica</name>
    <name type="common">Japanese beetle</name>
    <dbReference type="NCBI Taxonomy" id="7064"/>
    <lineage>
        <taxon>Eukaryota</taxon>
        <taxon>Metazoa</taxon>
        <taxon>Ecdysozoa</taxon>
        <taxon>Arthropoda</taxon>
        <taxon>Hexapoda</taxon>
        <taxon>Insecta</taxon>
        <taxon>Pterygota</taxon>
        <taxon>Neoptera</taxon>
        <taxon>Endopterygota</taxon>
        <taxon>Coleoptera</taxon>
        <taxon>Polyphaga</taxon>
        <taxon>Scarabaeiformia</taxon>
        <taxon>Scarabaeidae</taxon>
        <taxon>Rutelinae</taxon>
        <taxon>Popillia</taxon>
    </lineage>
</organism>
<dbReference type="InterPro" id="IPR002172">
    <property type="entry name" value="LDrepeatLR_classA_rpt"/>
</dbReference>
<comment type="caution">
    <text evidence="21">The sequence shown here is derived from an EMBL/GenBank/DDBJ whole genome shotgun (WGS) entry which is preliminary data.</text>
</comment>
<gene>
    <name evidence="21" type="ORF">QE152_g622</name>
</gene>
<feature type="disulfide bond" evidence="16">
    <location>
        <begin position="386"/>
        <end position="401"/>
    </location>
</feature>
<evidence type="ECO:0000259" key="20">
    <source>
        <dbReference type="PROSITE" id="PS50923"/>
    </source>
</evidence>
<keyword evidence="14 16" id="KW-1015">Disulfide bond</keyword>
<evidence type="ECO:0000256" key="1">
    <source>
        <dbReference type="ARBA" id="ARBA00004167"/>
    </source>
</evidence>
<evidence type="ECO:0000313" key="21">
    <source>
        <dbReference type="EMBL" id="KAK9758575.1"/>
    </source>
</evidence>
<dbReference type="Gene3D" id="2.10.70.10">
    <property type="entry name" value="Complement Module, domain 1"/>
    <property type="match status" value="1"/>
</dbReference>
<proteinExistence type="predicted"/>
<evidence type="ECO:0000256" key="6">
    <source>
        <dbReference type="ARBA" id="ARBA00022692"/>
    </source>
</evidence>
<dbReference type="InterPro" id="IPR023415">
    <property type="entry name" value="LDLR_class-A_CS"/>
</dbReference>
<name>A0AAW1NKN7_POPJA</name>
<dbReference type="CDD" id="cd00112">
    <property type="entry name" value="LDLa"/>
    <property type="match status" value="8"/>
</dbReference>
<evidence type="ECO:0000256" key="16">
    <source>
        <dbReference type="PROSITE-ProRule" id="PRU00124"/>
    </source>
</evidence>
<evidence type="ECO:0000256" key="18">
    <source>
        <dbReference type="SAM" id="SignalP"/>
    </source>
</evidence>
<reference evidence="21 22" key="1">
    <citation type="journal article" date="2024" name="BMC Genomics">
        <title>De novo assembly and annotation of Popillia japonica's genome with initial clues to its potential as an invasive pest.</title>
        <authorList>
            <person name="Cucini C."/>
            <person name="Boschi S."/>
            <person name="Funari R."/>
            <person name="Cardaioli E."/>
            <person name="Iannotti N."/>
            <person name="Marturano G."/>
            <person name="Paoli F."/>
            <person name="Bruttini M."/>
            <person name="Carapelli A."/>
            <person name="Frati F."/>
            <person name="Nardi F."/>
        </authorList>
    </citation>
    <scope>NUCLEOTIDE SEQUENCE [LARGE SCALE GENOMIC DNA]</scope>
    <source>
        <strain evidence="21">DMR45628</strain>
    </source>
</reference>
<dbReference type="GO" id="GO:0004252">
    <property type="term" value="F:serine-type endopeptidase activity"/>
    <property type="evidence" value="ECO:0007669"/>
    <property type="project" value="InterPro"/>
</dbReference>
<evidence type="ECO:0000256" key="14">
    <source>
        <dbReference type="ARBA" id="ARBA00023157"/>
    </source>
</evidence>
<feature type="signal peptide" evidence="18">
    <location>
        <begin position="1"/>
        <end position="26"/>
    </location>
</feature>
<evidence type="ECO:0000256" key="2">
    <source>
        <dbReference type="ARBA" id="ARBA00004308"/>
    </source>
</evidence>
<feature type="disulfide bond" evidence="16">
    <location>
        <begin position="187"/>
        <end position="205"/>
    </location>
</feature>
<keyword evidence="10" id="KW-0720">Serine protease</keyword>
<evidence type="ECO:0000256" key="12">
    <source>
        <dbReference type="ARBA" id="ARBA00023136"/>
    </source>
</evidence>
<keyword evidence="11" id="KW-1133">Transmembrane helix</keyword>
<feature type="disulfide bond" evidence="16">
    <location>
        <begin position="87"/>
        <end position="99"/>
    </location>
</feature>
<dbReference type="Pfam" id="PF00089">
    <property type="entry name" value="Trypsin"/>
    <property type="match status" value="1"/>
</dbReference>
<dbReference type="InterPro" id="IPR000436">
    <property type="entry name" value="Sushi_SCR_CCP_dom"/>
</dbReference>
<dbReference type="SMART" id="SM00192">
    <property type="entry name" value="LDLa"/>
    <property type="match status" value="8"/>
</dbReference>
<dbReference type="InterPro" id="IPR043504">
    <property type="entry name" value="Peptidase_S1_PA_chymotrypsin"/>
</dbReference>
<dbReference type="SMART" id="SM00020">
    <property type="entry name" value="Tryp_SPc"/>
    <property type="match status" value="1"/>
</dbReference>
<dbReference type="GO" id="GO:0016192">
    <property type="term" value="P:vesicle-mediated transport"/>
    <property type="evidence" value="ECO:0007669"/>
    <property type="project" value="UniProtKB-ARBA"/>
</dbReference>
<evidence type="ECO:0000256" key="13">
    <source>
        <dbReference type="ARBA" id="ARBA00023145"/>
    </source>
</evidence>
<feature type="domain" description="Sushi" evidence="20">
    <location>
        <begin position="425"/>
        <end position="492"/>
    </location>
</feature>
<feature type="disulfide bond" evidence="16">
    <location>
        <begin position="239"/>
        <end position="257"/>
    </location>
</feature>
<evidence type="ECO:0000256" key="9">
    <source>
        <dbReference type="ARBA" id="ARBA00022801"/>
    </source>
</evidence>
<dbReference type="PROSITE" id="PS50240">
    <property type="entry name" value="TRYPSIN_DOM"/>
    <property type="match status" value="1"/>
</dbReference>
<sequence length="851" mass="94350">MDKLCFFNKLAVAALFLSCLIVLPVGQPSNSLYESIKFKLQTSNSHVLDYFKCLSGETIPRLWKCDNEADCRDASDETKELCSYKKCPSDSFRCAYGACISRFKICDGYNDCIDSSDEDLQMCSFNGSQNLNSVVQYQTEKCGFKCGSGECISVNKICDGRADCKDGTDEVNRKCELIHCPSFLFRCKYGACIPRKYICDGKEDCLDASDEDYDMCLLNEEKNSSLLIRKRRQDCEFRCNSGDCIEMEHVCDGSVECPDGSDETSQQCQGVRCPSFLFKCKYGACIRKNQVCNGERNCADGSDEQANCPNTLSSGTCKNSEFHCKDGTCIDNLLTCDGIKNCPDGSDETVDSYGSDETVDSCIGVICPAFLFRCAYGACVHKSAKCNGKTECIDGSDEVGCGTTAPVTPTPTPPPVTPPVVQPDNGCLLPPHPLNGKYMIQSGSTYQVNRVVSDSTIITMNCNQGYILSDTNFFFCNKVTWEPPLNKGYCVRTCPALQPTDTYDVSCSYRNGPGNCSACPALQPTDTYDVSCSYRNGPGNCSAPIQGTIADIKCKAFYVRQDWVIPSCQDGHWDPTPQPCNPECGQKIVNVQTLVIGGTNAQPGEYPWVLAIYRSSSKQHICGASMISRLYVLSAAHCFYDENGALLDKNEFILAAGKYYRDLDKPEKGVQIRKIKELRIHEDYKGAITKYRDDIAVIEVDRLDVTRQVQPVCIDWSNAYEDQDFVEDKKAVVPGWGYTSEGGQPAEVLKKLIVPYRSKDVCEQFMEPDFFNQYYSSDKICAGYKDKGTSVCSGDSGGGLFFRSQPTTFYVRAVVSLAPRSQVGCDSNHYALYTKVSKYLNWLQTITRRRV</sequence>
<dbReference type="GO" id="GO:0006508">
    <property type="term" value="P:proteolysis"/>
    <property type="evidence" value="ECO:0007669"/>
    <property type="project" value="UniProtKB-KW"/>
</dbReference>
<evidence type="ECO:0000256" key="15">
    <source>
        <dbReference type="ARBA" id="ARBA00023180"/>
    </source>
</evidence>
<keyword evidence="12" id="KW-0472">Membrane</keyword>
<evidence type="ECO:0000256" key="4">
    <source>
        <dbReference type="ARBA" id="ARBA00022525"/>
    </source>
</evidence>
<dbReference type="InterPro" id="IPR009003">
    <property type="entry name" value="Peptidase_S1_PA"/>
</dbReference>
<feature type="disulfide bond" evidence="16">
    <location>
        <begin position="374"/>
        <end position="392"/>
    </location>
</feature>
<dbReference type="PROSITE" id="PS50068">
    <property type="entry name" value="LDLRA_2"/>
    <property type="match status" value="8"/>
</dbReference>
<dbReference type="Proteomes" id="UP001458880">
    <property type="component" value="Unassembled WGS sequence"/>
</dbReference>
<dbReference type="InterPro" id="IPR050685">
    <property type="entry name" value="LDLR"/>
</dbReference>
<evidence type="ECO:0000259" key="19">
    <source>
        <dbReference type="PROSITE" id="PS50240"/>
    </source>
</evidence>
<dbReference type="SUPFAM" id="SSF50494">
    <property type="entry name" value="Trypsin-like serine proteases"/>
    <property type="match status" value="1"/>
</dbReference>
<keyword evidence="15" id="KW-0325">Glycoprotein</keyword>
<accession>A0AAW1NKN7</accession>
<keyword evidence="4" id="KW-0964">Secreted</keyword>
<protein>
    <submittedName>
        <fullName evidence="21">Trypsin</fullName>
    </submittedName>
</protein>
<feature type="disulfide bond" evidence="16">
    <location>
        <begin position="146"/>
        <end position="164"/>
    </location>
</feature>
<dbReference type="PROSITE" id="PS01209">
    <property type="entry name" value="LDLRA_1"/>
    <property type="match status" value="4"/>
</dbReference>
<keyword evidence="17" id="KW-0768">Sushi</keyword>
<dbReference type="Gene3D" id="2.40.10.10">
    <property type="entry name" value="Trypsin-like serine proteases"/>
    <property type="match status" value="1"/>
</dbReference>
<dbReference type="InterPro" id="IPR036055">
    <property type="entry name" value="LDL_receptor-like_sf"/>
</dbReference>
<keyword evidence="5" id="KW-0645">Protease</keyword>
<dbReference type="PANTHER" id="PTHR24270">
    <property type="entry name" value="LOW-DENSITY LIPOPROTEIN RECEPTOR-RELATED"/>
    <property type="match status" value="1"/>
</dbReference>
<evidence type="ECO:0000256" key="3">
    <source>
        <dbReference type="ARBA" id="ARBA00004613"/>
    </source>
</evidence>
<dbReference type="SUPFAM" id="SSF57424">
    <property type="entry name" value="LDL receptor-like module"/>
    <property type="match status" value="8"/>
</dbReference>
<dbReference type="AlphaFoldDB" id="A0AAW1NKN7"/>
<keyword evidence="9" id="KW-0378">Hydrolase</keyword>
<feature type="disulfide bond" evidence="16">
    <location>
        <begin position="280"/>
        <end position="298"/>
    </location>
</feature>
<feature type="disulfide bond" evidence="16">
    <location>
        <begin position="273"/>
        <end position="285"/>
    </location>
</feature>
<dbReference type="PROSITE" id="PS00134">
    <property type="entry name" value="TRYPSIN_HIS"/>
    <property type="match status" value="1"/>
</dbReference>
<dbReference type="InterPro" id="IPR018114">
    <property type="entry name" value="TRYPSIN_HIS"/>
</dbReference>
<comment type="subcellular location">
    <subcellularLocation>
        <location evidence="2">Endomembrane system</location>
    </subcellularLocation>
    <subcellularLocation>
        <location evidence="1">Membrane</location>
        <topology evidence="1">Single-pass membrane protein</topology>
    </subcellularLocation>
    <subcellularLocation>
        <location evidence="3">Secreted</location>
    </subcellularLocation>
</comment>
<evidence type="ECO:0000256" key="11">
    <source>
        <dbReference type="ARBA" id="ARBA00022989"/>
    </source>
</evidence>
<dbReference type="GO" id="GO:0005886">
    <property type="term" value="C:plasma membrane"/>
    <property type="evidence" value="ECO:0007669"/>
    <property type="project" value="TreeGrafter"/>
</dbReference>
<dbReference type="EMBL" id="JASPKY010000003">
    <property type="protein sequence ID" value="KAK9758575.1"/>
    <property type="molecule type" value="Genomic_DNA"/>
</dbReference>
<evidence type="ECO:0000256" key="10">
    <source>
        <dbReference type="ARBA" id="ARBA00022825"/>
    </source>
</evidence>
<evidence type="ECO:0000256" key="17">
    <source>
        <dbReference type="PROSITE-ProRule" id="PRU00302"/>
    </source>
</evidence>
<keyword evidence="7 18" id="KW-0732">Signal</keyword>
<keyword evidence="6" id="KW-0812">Transmembrane</keyword>
<dbReference type="FunFam" id="4.10.400.10:FF:000065">
    <property type="entry name" value="Transmembrane protease serine 7"/>
    <property type="match status" value="1"/>
</dbReference>
<evidence type="ECO:0000313" key="22">
    <source>
        <dbReference type="Proteomes" id="UP001458880"/>
    </source>
</evidence>
<dbReference type="Pfam" id="PF00057">
    <property type="entry name" value="Ldl_recept_a"/>
    <property type="match status" value="8"/>
</dbReference>
<feature type="disulfide bond" evidence="16">
    <location>
        <begin position="367"/>
        <end position="379"/>
    </location>
</feature>
<dbReference type="Gene3D" id="4.10.400.10">
    <property type="entry name" value="Low-density Lipoprotein Receptor"/>
    <property type="match status" value="8"/>
</dbReference>
<feature type="disulfide bond" evidence="16">
    <location>
        <begin position="53"/>
        <end position="71"/>
    </location>
</feature>
<feature type="disulfide bond" evidence="16">
    <location>
        <begin position="94"/>
        <end position="112"/>
    </location>
</feature>
<dbReference type="GO" id="GO:0005576">
    <property type="term" value="C:extracellular region"/>
    <property type="evidence" value="ECO:0007669"/>
    <property type="project" value="UniProtKB-SubCell"/>
</dbReference>